<evidence type="ECO:0000256" key="10">
    <source>
        <dbReference type="SAM" id="MobiDB-lite"/>
    </source>
</evidence>
<evidence type="ECO:0000256" key="4">
    <source>
        <dbReference type="ARBA" id="ARBA00022692"/>
    </source>
</evidence>
<name>A0AAJ7E1E4_9HYME</name>
<dbReference type="Pfam" id="PF01222">
    <property type="entry name" value="ERG4_ERG24"/>
    <property type="match status" value="1"/>
</dbReference>
<feature type="compositionally biased region" description="Low complexity" evidence="10">
    <location>
        <begin position="66"/>
        <end position="78"/>
    </location>
</feature>
<dbReference type="KEGG" id="csol:105367341"/>
<feature type="region of interest" description="Disordered" evidence="10">
    <location>
        <begin position="38"/>
        <end position="131"/>
    </location>
</feature>
<keyword evidence="12" id="KW-1185">Reference proteome</keyword>
<comment type="similarity">
    <text evidence="2">Belongs to the ERG4/ERG24 family.</text>
</comment>
<feature type="transmembrane region" description="Helical" evidence="11">
    <location>
        <begin position="522"/>
        <end position="540"/>
    </location>
</feature>
<keyword evidence="8" id="KW-0675">Receptor</keyword>
<evidence type="ECO:0000313" key="12">
    <source>
        <dbReference type="Proteomes" id="UP000695007"/>
    </source>
</evidence>
<feature type="transmembrane region" description="Helical" evidence="11">
    <location>
        <begin position="290"/>
        <end position="315"/>
    </location>
</feature>
<feature type="compositionally biased region" description="Basic and acidic residues" evidence="10">
    <location>
        <begin position="112"/>
        <end position="131"/>
    </location>
</feature>
<evidence type="ECO:0000256" key="1">
    <source>
        <dbReference type="ARBA" id="ARBA00004473"/>
    </source>
</evidence>
<evidence type="ECO:0000256" key="2">
    <source>
        <dbReference type="ARBA" id="ARBA00005402"/>
    </source>
</evidence>
<keyword evidence="9" id="KW-0539">Nucleus</keyword>
<dbReference type="GO" id="GO:0050613">
    <property type="term" value="F:Delta14-sterol reductase activity"/>
    <property type="evidence" value="ECO:0007669"/>
    <property type="project" value="TreeGrafter"/>
</dbReference>
<dbReference type="GO" id="GO:0005789">
    <property type="term" value="C:endoplasmic reticulum membrane"/>
    <property type="evidence" value="ECO:0007669"/>
    <property type="project" value="TreeGrafter"/>
</dbReference>
<evidence type="ECO:0000313" key="13">
    <source>
        <dbReference type="RefSeq" id="XP_011504311.1"/>
    </source>
</evidence>
<dbReference type="GeneID" id="105367341"/>
<dbReference type="Proteomes" id="UP000695007">
    <property type="component" value="Unplaced"/>
</dbReference>
<evidence type="ECO:0000256" key="7">
    <source>
        <dbReference type="ARBA" id="ARBA00023136"/>
    </source>
</evidence>
<keyword evidence="5 11" id="KW-1133">Transmembrane helix</keyword>
<gene>
    <name evidence="13 14" type="primary">LOC105367341</name>
</gene>
<evidence type="ECO:0000256" key="5">
    <source>
        <dbReference type="ARBA" id="ARBA00022989"/>
    </source>
</evidence>
<dbReference type="Gene3D" id="1.20.120.1630">
    <property type="match status" value="1"/>
</dbReference>
<keyword evidence="3" id="KW-0597">Phosphoprotein</keyword>
<feature type="transmembrane region" description="Helical" evidence="11">
    <location>
        <begin position="365"/>
        <end position="384"/>
    </location>
</feature>
<keyword evidence="4 11" id="KW-0812">Transmembrane</keyword>
<keyword evidence="7 11" id="KW-0472">Membrane</keyword>
<dbReference type="GO" id="GO:0005637">
    <property type="term" value="C:nuclear inner membrane"/>
    <property type="evidence" value="ECO:0007669"/>
    <property type="project" value="UniProtKB-SubCell"/>
</dbReference>
<dbReference type="GO" id="GO:0003677">
    <property type="term" value="F:DNA binding"/>
    <property type="evidence" value="ECO:0007669"/>
    <property type="project" value="UniProtKB-KW"/>
</dbReference>
<evidence type="ECO:0000256" key="6">
    <source>
        <dbReference type="ARBA" id="ARBA00023125"/>
    </source>
</evidence>
<dbReference type="Gene3D" id="2.30.30.140">
    <property type="match status" value="1"/>
</dbReference>
<dbReference type="InterPro" id="IPR001171">
    <property type="entry name" value="ERG24_DHCR-like"/>
</dbReference>
<accession>A0AAJ7E1E4</accession>
<dbReference type="AlphaFoldDB" id="A0AAJ7E1E4"/>
<reference evidence="13 14" key="1">
    <citation type="submission" date="2025-04" db="UniProtKB">
        <authorList>
            <consortium name="RefSeq"/>
        </authorList>
    </citation>
    <scope>IDENTIFICATION</scope>
</reference>
<feature type="transmembrane region" description="Helical" evidence="11">
    <location>
        <begin position="425"/>
        <end position="443"/>
    </location>
</feature>
<sequence>MKFSEGEQVLAKMPSSDDYQKARIVNVKGNKYKVLFRGGEEYTVNETDLKAQRTSRSQTRSRGRPSGKSPSRSSPSRRSPARKSPARSPNSQSRKLPVRNARQAKISIARLEIPKDNSSDTDRTEGSESLKDEFVEPPIQSRLRELGPITRRSIRIMSGVAKAEHDHKLMMLTRNIDRAASLPVERKAQYNALSDGKERGLSVQPEENDLIFQDIMKSIHYEDFDLETFSEGKTKEIDFLSKPQEWGGWIGALLLIIAIPVCTILLQIACSNNHCSSKKFHVSLYKEWKLFLNLEAFLSYAGFLCFVAIISVLPIGRLIDGQQSIIGRLQYRINGIWILILSLIIFGGFVYKGYNISDFLIKNSLSLSVAGLTYGILLAVALYVKGGRMPVSNLNIYGSTNNIIYDFWQGREINPRLGPLDFKLILLRCALIGTILINLAAIVKINQSIAPELNNLNYIAIEVALLQIVHAADNLVFESSAVTSFEITYEGTGFMLITRYLTYPFLATLTTRYLLTNKINKSIYLIGLFTVFFCVGYAIYRVSNSMKDKFRKNPFEPSLSHLETIPTKRGKRLIVSRLWGHVRHPNYLGDIIMHWSISCLSFATDFLPYIFAIQLTLLLIHRAVRDNARCGLRYGYAWKQYCSRVKYMILNRVF</sequence>
<feature type="transmembrane region" description="Helical" evidence="11">
    <location>
        <begin position="455"/>
        <end position="472"/>
    </location>
</feature>
<feature type="transmembrane region" description="Helical" evidence="11">
    <location>
        <begin position="246"/>
        <end position="269"/>
    </location>
</feature>
<comment type="subcellular location">
    <subcellularLocation>
        <location evidence="1">Nucleus inner membrane</location>
        <topology evidence="1">Multi-pass membrane protein</topology>
    </subcellularLocation>
</comment>
<dbReference type="SUPFAM" id="SSF63748">
    <property type="entry name" value="Tudor/PWWP/MBT"/>
    <property type="match status" value="1"/>
</dbReference>
<protein>
    <submittedName>
        <fullName evidence="13 14">Delta(14)-sterol reductase isoform X1</fullName>
    </submittedName>
</protein>
<organism evidence="12 13">
    <name type="scientific">Ceratosolen solmsi marchali</name>
    <dbReference type="NCBI Taxonomy" id="326594"/>
    <lineage>
        <taxon>Eukaryota</taxon>
        <taxon>Metazoa</taxon>
        <taxon>Ecdysozoa</taxon>
        <taxon>Arthropoda</taxon>
        <taxon>Hexapoda</taxon>
        <taxon>Insecta</taxon>
        <taxon>Pterygota</taxon>
        <taxon>Neoptera</taxon>
        <taxon>Endopterygota</taxon>
        <taxon>Hymenoptera</taxon>
        <taxon>Apocrita</taxon>
        <taxon>Proctotrupomorpha</taxon>
        <taxon>Chalcidoidea</taxon>
        <taxon>Agaonidae</taxon>
        <taxon>Agaoninae</taxon>
        <taxon>Ceratosolen</taxon>
    </lineage>
</organism>
<evidence type="ECO:0000256" key="11">
    <source>
        <dbReference type="SAM" id="Phobius"/>
    </source>
</evidence>
<proteinExistence type="inferred from homology"/>
<feature type="transmembrane region" description="Helical" evidence="11">
    <location>
        <begin position="492"/>
        <end position="515"/>
    </location>
</feature>
<evidence type="ECO:0000313" key="14">
    <source>
        <dbReference type="RefSeq" id="XP_011504312.1"/>
    </source>
</evidence>
<dbReference type="RefSeq" id="XP_011504311.1">
    <property type="nucleotide sequence ID" value="XM_011506009.1"/>
</dbReference>
<evidence type="ECO:0000256" key="8">
    <source>
        <dbReference type="ARBA" id="ARBA00023170"/>
    </source>
</evidence>
<evidence type="ECO:0000256" key="3">
    <source>
        <dbReference type="ARBA" id="ARBA00022553"/>
    </source>
</evidence>
<dbReference type="CTD" id="3930"/>
<keyword evidence="6" id="KW-0238">DNA-binding</keyword>
<evidence type="ECO:0000256" key="9">
    <source>
        <dbReference type="ARBA" id="ARBA00023242"/>
    </source>
</evidence>
<dbReference type="PANTHER" id="PTHR21257:SF55">
    <property type="entry name" value="DELTA(14)-STEROL REDUCTASE LBR"/>
    <property type="match status" value="1"/>
</dbReference>
<dbReference type="RefSeq" id="XP_011504312.1">
    <property type="nucleotide sequence ID" value="XM_011506010.1"/>
</dbReference>
<feature type="transmembrane region" description="Helical" evidence="11">
    <location>
        <begin position="335"/>
        <end position="353"/>
    </location>
</feature>
<dbReference type="PANTHER" id="PTHR21257">
    <property type="entry name" value="DELTA(14)-STEROL REDUCTASE"/>
    <property type="match status" value="1"/>
</dbReference>
<feature type="region of interest" description="Disordered" evidence="10">
    <location>
        <begin position="1"/>
        <end position="20"/>
    </location>
</feature>
<dbReference type="GO" id="GO:0006695">
    <property type="term" value="P:cholesterol biosynthetic process"/>
    <property type="evidence" value="ECO:0007669"/>
    <property type="project" value="TreeGrafter"/>
</dbReference>